<feature type="compositionally biased region" description="Polar residues" evidence="1">
    <location>
        <begin position="368"/>
        <end position="378"/>
    </location>
</feature>
<name>A0AAE0UDG4_SORBR</name>
<evidence type="ECO:0000313" key="3">
    <source>
        <dbReference type="EMBL" id="KAK3399760.1"/>
    </source>
</evidence>
<feature type="region of interest" description="Disordered" evidence="1">
    <location>
        <begin position="224"/>
        <end position="252"/>
    </location>
</feature>
<evidence type="ECO:0000256" key="1">
    <source>
        <dbReference type="SAM" id="MobiDB-lite"/>
    </source>
</evidence>
<organism evidence="3 4">
    <name type="scientific">Sordaria brevicollis</name>
    <dbReference type="NCBI Taxonomy" id="83679"/>
    <lineage>
        <taxon>Eukaryota</taxon>
        <taxon>Fungi</taxon>
        <taxon>Dikarya</taxon>
        <taxon>Ascomycota</taxon>
        <taxon>Pezizomycotina</taxon>
        <taxon>Sordariomycetes</taxon>
        <taxon>Sordariomycetidae</taxon>
        <taxon>Sordariales</taxon>
        <taxon>Sordariaceae</taxon>
        <taxon>Sordaria</taxon>
    </lineage>
</organism>
<keyword evidence="2" id="KW-0812">Transmembrane</keyword>
<feature type="compositionally biased region" description="Polar residues" evidence="1">
    <location>
        <begin position="242"/>
        <end position="252"/>
    </location>
</feature>
<evidence type="ECO:0000256" key="2">
    <source>
        <dbReference type="SAM" id="Phobius"/>
    </source>
</evidence>
<dbReference type="EMBL" id="JAUTDP010000004">
    <property type="protein sequence ID" value="KAK3399760.1"/>
    <property type="molecule type" value="Genomic_DNA"/>
</dbReference>
<dbReference type="Proteomes" id="UP001281003">
    <property type="component" value="Unassembled WGS sequence"/>
</dbReference>
<reference evidence="3" key="1">
    <citation type="journal article" date="2023" name="Mol. Phylogenet. Evol.">
        <title>Genome-scale phylogeny and comparative genomics of the fungal order Sordariales.</title>
        <authorList>
            <person name="Hensen N."/>
            <person name="Bonometti L."/>
            <person name="Westerberg I."/>
            <person name="Brannstrom I.O."/>
            <person name="Guillou S."/>
            <person name="Cros-Aarteil S."/>
            <person name="Calhoun S."/>
            <person name="Haridas S."/>
            <person name="Kuo A."/>
            <person name="Mondo S."/>
            <person name="Pangilinan J."/>
            <person name="Riley R."/>
            <person name="LaButti K."/>
            <person name="Andreopoulos B."/>
            <person name="Lipzen A."/>
            <person name="Chen C."/>
            <person name="Yan M."/>
            <person name="Daum C."/>
            <person name="Ng V."/>
            <person name="Clum A."/>
            <person name="Steindorff A."/>
            <person name="Ohm R.A."/>
            <person name="Martin F."/>
            <person name="Silar P."/>
            <person name="Natvig D.O."/>
            <person name="Lalanne C."/>
            <person name="Gautier V."/>
            <person name="Ament-Velasquez S.L."/>
            <person name="Kruys A."/>
            <person name="Hutchinson M.I."/>
            <person name="Powell A.J."/>
            <person name="Barry K."/>
            <person name="Miller A.N."/>
            <person name="Grigoriev I.V."/>
            <person name="Debuchy R."/>
            <person name="Gladieux P."/>
            <person name="Hiltunen Thoren M."/>
            <person name="Johannesson H."/>
        </authorList>
    </citation>
    <scope>NUCLEOTIDE SEQUENCE</scope>
    <source>
        <strain evidence="3">FGSC 1904</strain>
    </source>
</reference>
<feature type="region of interest" description="Disordered" evidence="1">
    <location>
        <begin position="275"/>
        <end position="378"/>
    </location>
</feature>
<gene>
    <name evidence="3" type="ORF">B0T20DRAFT_406856</name>
</gene>
<protein>
    <submittedName>
        <fullName evidence="3">Uncharacterized protein</fullName>
    </submittedName>
</protein>
<feature type="transmembrane region" description="Helical" evidence="2">
    <location>
        <begin position="66"/>
        <end position="89"/>
    </location>
</feature>
<comment type="caution">
    <text evidence="3">The sequence shown here is derived from an EMBL/GenBank/DDBJ whole genome shotgun (WGS) entry which is preliminary data.</text>
</comment>
<keyword evidence="2" id="KW-1133">Transmembrane helix</keyword>
<evidence type="ECO:0000313" key="4">
    <source>
        <dbReference type="Proteomes" id="UP001281003"/>
    </source>
</evidence>
<accession>A0AAE0UDG4</accession>
<reference evidence="3" key="2">
    <citation type="submission" date="2023-07" db="EMBL/GenBank/DDBJ databases">
        <authorList>
            <consortium name="Lawrence Berkeley National Laboratory"/>
            <person name="Haridas S."/>
            <person name="Hensen N."/>
            <person name="Bonometti L."/>
            <person name="Westerberg I."/>
            <person name="Brannstrom I.O."/>
            <person name="Guillou S."/>
            <person name="Cros-Aarteil S."/>
            <person name="Calhoun S."/>
            <person name="Kuo A."/>
            <person name="Mondo S."/>
            <person name="Pangilinan J."/>
            <person name="Riley R."/>
            <person name="LaButti K."/>
            <person name="Andreopoulos B."/>
            <person name="Lipzen A."/>
            <person name="Chen C."/>
            <person name="Yanf M."/>
            <person name="Daum C."/>
            <person name="Ng V."/>
            <person name="Clum A."/>
            <person name="Steindorff A."/>
            <person name="Ohm R."/>
            <person name="Martin F."/>
            <person name="Silar P."/>
            <person name="Natvig D."/>
            <person name="Lalanne C."/>
            <person name="Gautier V."/>
            <person name="Ament-velasquez S.L."/>
            <person name="Kruys A."/>
            <person name="Hutchinson M.I."/>
            <person name="Powell A.J."/>
            <person name="Barry K."/>
            <person name="Miller A.N."/>
            <person name="Grigoriev I.V."/>
            <person name="Debuchy R."/>
            <person name="Gladieux P."/>
            <person name="Thoren M.H."/>
            <person name="Johannesson H."/>
        </authorList>
    </citation>
    <scope>NUCLEOTIDE SEQUENCE</scope>
    <source>
        <strain evidence="3">FGSC 1904</strain>
    </source>
</reference>
<feature type="compositionally biased region" description="Low complexity" evidence="1">
    <location>
        <begin position="326"/>
        <end position="335"/>
    </location>
</feature>
<keyword evidence="2" id="KW-0472">Membrane</keyword>
<sequence>MSVNACSNEAVAAGDGLRLERGLFSFVFLVTLLPAFLGGRLGEADLAMALPLPFKSFLERIEPEPLTVVGFVGFLMGLSSFFSASQIATMSKFSRSSGRFLGEPALEPDPEAEAEPDPLAVAVIASLTVSVFFVASPSPSQNATISKSSPMCWVLLGRAMLDSEAAGPDTLSPTLLLASPVVTIGSCSTASSYMLPSSILVMALSWAAAGVGLSKGAAATEAAHKAGPGVEEASGEADRSRSTSWNSKTDKNSVVSSSLSDFAYSISAATGDTKRTRLGPATAWPPGEGDTRAGTRLPVRTPAGLTRESLLAGSPFNDEYPDRSSSDSSSSEDISNTGVVARLLPRSGAETVLEEAPAPLPPRLNEPTGFNNGSARRR</sequence>
<feature type="transmembrane region" description="Helical" evidence="2">
    <location>
        <begin position="23"/>
        <end position="42"/>
    </location>
</feature>
<proteinExistence type="predicted"/>
<dbReference type="AlphaFoldDB" id="A0AAE0UDG4"/>
<keyword evidence="4" id="KW-1185">Reference proteome</keyword>